<dbReference type="AlphaFoldDB" id="A0A9W9MPA8"/>
<dbReference type="Gene3D" id="2.60.40.1760">
    <property type="entry name" value="glycosyl hydrolase (family 31)"/>
    <property type="match status" value="1"/>
</dbReference>
<evidence type="ECO:0000313" key="5">
    <source>
        <dbReference type="Proteomes" id="UP001150904"/>
    </source>
</evidence>
<gene>
    <name evidence="4" type="ORF">N7498_005848</name>
</gene>
<accession>A0A9W9MPA8</accession>
<dbReference type="EMBL" id="JAPQKR010000012">
    <property type="protein sequence ID" value="KAJ5204969.1"/>
    <property type="molecule type" value="Genomic_DNA"/>
</dbReference>
<dbReference type="RefSeq" id="XP_058309448.1">
    <property type="nucleotide sequence ID" value="XM_058452910.1"/>
</dbReference>
<organism evidence="4 5">
    <name type="scientific">Penicillium cinerascens</name>
    <dbReference type="NCBI Taxonomy" id="70096"/>
    <lineage>
        <taxon>Eukaryota</taxon>
        <taxon>Fungi</taxon>
        <taxon>Dikarya</taxon>
        <taxon>Ascomycota</taxon>
        <taxon>Pezizomycotina</taxon>
        <taxon>Eurotiomycetes</taxon>
        <taxon>Eurotiomycetidae</taxon>
        <taxon>Eurotiales</taxon>
        <taxon>Aspergillaceae</taxon>
        <taxon>Penicillium</taxon>
    </lineage>
</organism>
<sequence>MNPADLARCLSRQMPVLFMFASPGKAGNKAWQSRKEGKATSALLSLGPVVSSFHTTSSPSHNHRPLHSSPAPSTFTLRHVRILPGRDHYLNRTWSGFNPPERPAVVYSTVSSWVFNKRTTLLTLAPLCPGYKAINANKQGLSFTADLTLNGDPCNAYGEDLQDLKLLVEYQDADEDVYQVPHSVIPRPSTDGNHKQRQPSLRFDYQPDPFSFRVLRQTDDSDEQVLIDTTETNLIFETQYLNLRTWPRTLWSRDAYGVPSNTNLYGNGVFFLNSNVPGDDEGQASVDTYFPDDIFYDWTTGAAIHGHGANIKISNIAITDISIHTRGSSVLPLRSKSAMTTKELRTRGFEVIIAPNLDHFASGESY</sequence>
<name>A0A9W9MPA8_9EURO</name>
<reference evidence="4" key="1">
    <citation type="submission" date="2022-12" db="EMBL/GenBank/DDBJ databases">
        <authorList>
            <person name="Petersen C."/>
        </authorList>
    </citation>
    <scope>NUCLEOTIDE SEQUENCE</scope>
    <source>
        <strain evidence="4">IBT 15544</strain>
    </source>
</reference>
<dbReference type="SUPFAM" id="SSF74650">
    <property type="entry name" value="Galactose mutarotase-like"/>
    <property type="match status" value="1"/>
</dbReference>
<evidence type="ECO:0000256" key="1">
    <source>
        <dbReference type="ARBA" id="ARBA00022801"/>
    </source>
</evidence>
<dbReference type="Proteomes" id="UP001150904">
    <property type="component" value="Unassembled WGS sequence"/>
</dbReference>
<reference evidence="4" key="2">
    <citation type="journal article" date="2023" name="IMA Fungus">
        <title>Comparative genomic study of the Penicillium genus elucidates a diverse pangenome and 15 lateral gene transfer events.</title>
        <authorList>
            <person name="Petersen C."/>
            <person name="Sorensen T."/>
            <person name="Nielsen M.R."/>
            <person name="Sondergaard T.E."/>
            <person name="Sorensen J.L."/>
            <person name="Fitzpatrick D.A."/>
            <person name="Frisvad J.C."/>
            <person name="Nielsen K.L."/>
        </authorList>
    </citation>
    <scope>NUCLEOTIDE SEQUENCE</scope>
    <source>
        <strain evidence="4">IBT 15544</strain>
    </source>
</reference>
<dbReference type="OrthoDB" id="3816060at2759"/>
<evidence type="ECO:0000256" key="3">
    <source>
        <dbReference type="ARBA" id="ARBA00023295"/>
    </source>
</evidence>
<comment type="caution">
    <text evidence="4">The sequence shown here is derived from an EMBL/GenBank/DDBJ whole genome shotgun (WGS) entry which is preliminary data.</text>
</comment>
<dbReference type="GO" id="GO:0005975">
    <property type="term" value="P:carbohydrate metabolic process"/>
    <property type="evidence" value="ECO:0007669"/>
    <property type="project" value="InterPro"/>
</dbReference>
<dbReference type="GO" id="GO:0004553">
    <property type="term" value="F:hydrolase activity, hydrolyzing O-glycosyl compounds"/>
    <property type="evidence" value="ECO:0007669"/>
    <property type="project" value="TreeGrafter"/>
</dbReference>
<keyword evidence="2" id="KW-0325">Glycoprotein</keyword>
<dbReference type="PANTHER" id="PTHR22762:SF67">
    <property type="entry name" value="ALPHA_BETA-GLUCOSIDASE AGDC-RELATED"/>
    <property type="match status" value="1"/>
</dbReference>
<proteinExistence type="predicted"/>
<keyword evidence="1" id="KW-0378">Hydrolase</keyword>
<dbReference type="PANTHER" id="PTHR22762">
    <property type="entry name" value="ALPHA-GLUCOSIDASE"/>
    <property type="match status" value="1"/>
</dbReference>
<evidence type="ECO:0000256" key="2">
    <source>
        <dbReference type="ARBA" id="ARBA00023180"/>
    </source>
</evidence>
<evidence type="ECO:0000313" key="4">
    <source>
        <dbReference type="EMBL" id="KAJ5204969.1"/>
    </source>
</evidence>
<dbReference type="InterPro" id="IPR011013">
    <property type="entry name" value="Gal_mutarotase_sf_dom"/>
</dbReference>
<keyword evidence="3" id="KW-0326">Glycosidase</keyword>
<protein>
    <submittedName>
        <fullName evidence="4">Alpha/beta-glucosidase agdC</fullName>
    </submittedName>
</protein>
<dbReference type="GeneID" id="83180211"/>
<dbReference type="GO" id="GO:0030246">
    <property type="term" value="F:carbohydrate binding"/>
    <property type="evidence" value="ECO:0007669"/>
    <property type="project" value="InterPro"/>
</dbReference>
<keyword evidence="5" id="KW-1185">Reference proteome</keyword>